<dbReference type="STRING" id="29655.A0A0K9NNV0"/>
<dbReference type="PANTHER" id="PTHR22050:SF0">
    <property type="entry name" value="TRANSMEMBRANE PROTEIN 131 HOMOLOG"/>
    <property type="match status" value="1"/>
</dbReference>
<reference evidence="7" key="1">
    <citation type="journal article" date="2016" name="Nature">
        <title>The genome of the seagrass Zostera marina reveals angiosperm adaptation to the sea.</title>
        <authorList>
            <person name="Olsen J.L."/>
            <person name="Rouze P."/>
            <person name="Verhelst B."/>
            <person name="Lin Y.-C."/>
            <person name="Bayer T."/>
            <person name="Collen J."/>
            <person name="Dattolo E."/>
            <person name="De Paoli E."/>
            <person name="Dittami S."/>
            <person name="Maumus F."/>
            <person name="Michel G."/>
            <person name="Kersting A."/>
            <person name="Lauritano C."/>
            <person name="Lohaus R."/>
            <person name="Toepel M."/>
            <person name="Tonon T."/>
            <person name="Vanneste K."/>
            <person name="Amirebrahimi M."/>
            <person name="Brakel J."/>
            <person name="Bostroem C."/>
            <person name="Chovatia M."/>
            <person name="Grimwood J."/>
            <person name="Jenkins J.W."/>
            <person name="Jueterbock A."/>
            <person name="Mraz A."/>
            <person name="Stam W.T."/>
            <person name="Tice H."/>
            <person name="Bornberg-Bauer E."/>
            <person name="Green P.J."/>
            <person name="Pearson G.A."/>
            <person name="Procaccini G."/>
            <person name="Duarte C.M."/>
            <person name="Schmutz J."/>
            <person name="Reusch T.B.H."/>
            <person name="Van de Peer Y."/>
        </authorList>
    </citation>
    <scope>NUCLEOTIDE SEQUENCE [LARGE SCALE GENOMIC DNA]</scope>
    <source>
        <strain evidence="7">cv. Finnish</strain>
    </source>
</reference>
<evidence type="ECO:0000256" key="1">
    <source>
        <dbReference type="SAM" id="MobiDB-lite"/>
    </source>
</evidence>
<keyword evidence="3" id="KW-0732">Signal</keyword>
<feature type="compositionally biased region" description="Polar residues" evidence="1">
    <location>
        <begin position="917"/>
        <end position="930"/>
    </location>
</feature>
<feature type="compositionally biased region" description="Polar residues" evidence="1">
    <location>
        <begin position="1062"/>
        <end position="1081"/>
    </location>
</feature>
<dbReference type="Pfam" id="PF24501">
    <property type="entry name" value="Ig_TMEM131L_5"/>
    <property type="match status" value="1"/>
</dbReference>
<dbReference type="OrthoDB" id="168404at2759"/>
<dbReference type="InterPro" id="IPR039877">
    <property type="entry name" value="TMEM131-like"/>
</dbReference>
<sequence>MMVLAFNKTGPFRRLSYTIHMSSAWNLTSLYQILLLLSLLLLSCGHASAVPESFGRGDGLNKVGPQMTNPDTSTFYFRLDDVDWKDENVNNVDDGMEWLSGSDTIMEYKFSDTKNIKCSVFDTDNNDIGDGFPKKNNKHEKNVLNLCNGITVVPPYRVQPLCGFNVFGNGVSYKNLSLYNPFDDAIYIKKVTAWFSVVFGDKLYFSCLVCHVEEITASLNCDQWSDEEMSNGSFRRKCQSWLDMQPRFDNNKLEIPPHDFKTILTVNLFPHQHVLGNVSGTFNVHLWNASLQGKSAGTVTVPLEEVLMMQHKVSRYHHVTTTSSISVAIQRLVSATQDGDDKRFVFLLSLRNDASQLLQIVKVCEKANNDKKIFRIRYNEGLIIYPGTQMDVTFIMYNVSDTPCGNLNCVLQIVTNEITVNSQIEIPYWDLVSGCSKHGSDSTKQKRISQEFVPTKVKHLDVREETMKLQGTKTMSKIPSVLEDQAMVFPVVEVGTHCSKWIHVRNPSEKPVVMHLLLSSVSKIILCKPTSDSSEHHVTNRFTQISSTETSDGFSLGKSAITEAFVHPLENVTFGPIIFHPSDRCTWTRSALIKNNLSGVEWVHLQGMGGTRSLVIFEDSKAVEKLEFNVDWSLVPPNLSISDSMFQTEHTNPTCKHVVSKDLHVKNAGQLSLKVLKLQVSGASCGLDGFTIHTCKPFALAPGESTKLHVSYEADFPVSEIQRELELALASGIIVIPMKVNIPNYMMDLCKKSFCWSLWGMFPLIFIVLFPIITKFIGFPKHISVSASGKEDYTIRNDNAIASITKSEKSTRVHRNPRNQRKLPEVKIVSDDVSGTVKNQQGKDENQGKGLKTELTGKIIICSMEESSQLNPVGAKLTVKIERGKGRRRKKRSGKVEVCSSLSGNSTPSSPLSPSNFTKPGTNTMMNNSSKPSSVICIRNSIEQNSKDLKPDLFSCNTFNPSDHHIAVEGGSSIAQHSRAPGPRLGESKAVKRSEYKEESGDGGQVKEYFAYDIWGDHFPDHIMGRCRGSVEKKLSPLLFSNASPSLFTGDPQFLVKLGSKRSASPNPKSNLPSYGVNLQS</sequence>
<dbReference type="InterPro" id="IPR055437">
    <property type="entry name" value="TMEM131L_Ig_5"/>
</dbReference>
<dbReference type="GO" id="GO:0016020">
    <property type="term" value="C:membrane"/>
    <property type="evidence" value="ECO:0000318"/>
    <property type="project" value="GO_Central"/>
</dbReference>
<keyword evidence="7" id="KW-1185">Reference proteome</keyword>
<feature type="domain" description="DUF7579" evidence="4">
    <location>
        <begin position="324"/>
        <end position="439"/>
    </location>
</feature>
<evidence type="ECO:0000256" key="3">
    <source>
        <dbReference type="SAM" id="SignalP"/>
    </source>
</evidence>
<dbReference type="EMBL" id="LFYR01002027">
    <property type="protein sequence ID" value="KMZ57752.1"/>
    <property type="molecule type" value="Genomic_DNA"/>
</dbReference>
<feature type="domain" description="TMEM131L fifth Ig-like" evidence="5">
    <location>
        <begin position="667"/>
        <end position="731"/>
    </location>
</feature>
<feature type="chain" id="PRO_5005527124" description="Transmembrane protein 131-like N-terminal domain-containing protein" evidence="3">
    <location>
        <begin position="50"/>
        <end position="1081"/>
    </location>
</feature>
<keyword evidence="2" id="KW-0812">Transmembrane</keyword>
<dbReference type="Pfam" id="PF24474">
    <property type="entry name" value="DUF7579"/>
    <property type="match status" value="1"/>
</dbReference>
<dbReference type="PANTHER" id="PTHR22050">
    <property type="entry name" value="RW1 PROTEIN HOMOLOG"/>
    <property type="match status" value="1"/>
</dbReference>
<gene>
    <name evidence="6" type="ORF">ZOSMA_82G00680</name>
</gene>
<dbReference type="InterPro" id="IPR056001">
    <property type="entry name" value="DUF7579"/>
</dbReference>
<feature type="region of interest" description="Disordered" evidence="1">
    <location>
        <begin position="1059"/>
        <end position="1081"/>
    </location>
</feature>
<keyword evidence="2" id="KW-1133">Transmembrane helix</keyword>
<dbReference type="Proteomes" id="UP000036987">
    <property type="component" value="Unassembled WGS sequence"/>
</dbReference>
<dbReference type="OMA" id="WRSHGTI"/>
<dbReference type="AlphaFoldDB" id="A0A0K9NNV0"/>
<feature type="transmembrane region" description="Helical" evidence="2">
    <location>
        <begin position="756"/>
        <end position="774"/>
    </location>
</feature>
<keyword evidence="2" id="KW-0472">Membrane</keyword>
<proteinExistence type="predicted"/>
<evidence type="ECO:0000313" key="7">
    <source>
        <dbReference type="Proteomes" id="UP000036987"/>
    </source>
</evidence>
<evidence type="ECO:0000259" key="4">
    <source>
        <dbReference type="Pfam" id="PF24474"/>
    </source>
</evidence>
<organism evidence="6 7">
    <name type="scientific">Zostera marina</name>
    <name type="common">Eelgrass</name>
    <dbReference type="NCBI Taxonomy" id="29655"/>
    <lineage>
        <taxon>Eukaryota</taxon>
        <taxon>Viridiplantae</taxon>
        <taxon>Streptophyta</taxon>
        <taxon>Embryophyta</taxon>
        <taxon>Tracheophyta</taxon>
        <taxon>Spermatophyta</taxon>
        <taxon>Magnoliopsida</taxon>
        <taxon>Liliopsida</taxon>
        <taxon>Zosteraceae</taxon>
        <taxon>Zostera</taxon>
    </lineage>
</organism>
<feature type="region of interest" description="Disordered" evidence="1">
    <location>
        <begin position="973"/>
        <end position="1000"/>
    </location>
</feature>
<feature type="compositionally biased region" description="Low complexity" evidence="1">
    <location>
        <begin position="900"/>
        <end position="916"/>
    </location>
</feature>
<evidence type="ECO:0000256" key="2">
    <source>
        <dbReference type="SAM" id="Phobius"/>
    </source>
</evidence>
<evidence type="ECO:0000313" key="6">
    <source>
        <dbReference type="EMBL" id="KMZ57752.1"/>
    </source>
</evidence>
<feature type="compositionally biased region" description="Basic and acidic residues" evidence="1">
    <location>
        <begin position="986"/>
        <end position="1000"/>
    </location>
</feature>
<feature type="signal peptide" evidence="3">
    <location>
        <begin position="1"/>
        <end position="49"/>
    </location>
</feature>
<name>A0A0K9NNV0_ZOSMR</name>
<comment type="caution">
    <text evidence="6">The sequence shown here is derived from an EMBL/GenBank/DDBJ whole genome shotgun (WGS) entry which is preliminary data.</text>
</comment>
<feature type="region of interest" description="Disordered" evidence="1">
    <location>
        <begin position="883"/>
        <end position="930"/>
    </location>
</feature>
<evidence type="ECO:0000259" key="5">
    <source>
        <dbReference type="Pfam" id="PF24501"/>
    </source>
</evidence>
<protein>
    <recommendedName>
        <fullName evidence="8">Transmembrane protein 131-like N-terminal domain-containing protein</fullName>
    </recommendedName>
</protein>
<evidence type="ECO:0008006" key="8">
    <source>
        <dbReference type="Google" id="ProtNLM"/>
    </source>
</evidence>
<accession>A0A0K9NNV0</accession>